<gene>
    <name evidence="13" type="ORF">GCM10010102_36890</name>
</gene>
<evidence type="ECO:0000256" key="2">
    <source>
        <dbReference type="ARBA" id="ARBA00022670"/>
    </source>
</evidence>
<feature type="domain" description="Peptidase S1" evidence="11">
    <location>
        <begin position="127"/>
        <end position="271"/>
    </location>
</feature>
<sequence length="280" mass="28811">MKRTSMTRTISVAAGAVLGLSVLAVPPAAAEPDGPSSAELAAASAAVDDTGVDGIAWHTDETTGTVVVRTDSTVTAAERERLRQVADTVEVRPTDGVFDLRLAPGDAIYGPDYRCSMAFNVSNHKGKHLLTAGHCGEEVETWYADEDGDVLVGSTVAASYPSNDFAVVRYENQARERPGGFTAGKAEVGLEATRDGTASGEHSGEVTAINVSVKYEGGVAMHGMIEADICSEPGDSGGALYTGSTALGITSGGSGDCSSGGISFYQPIIEVLAAYNVELD</sequence>
<accession>A0A8H9GLP4</accession>
<organism evidence="13 14">
    <name type="scientific">Promicromonospora citrea</name>
    <dbReference type="NCBI Taxonomy" id="43677"/>
    <lineage>
        <taxon>Bacteria</taxon>
        <taxon>Bacillati</taxon>
        <taxon>Actinomycetota</taxon>
        <taxon>Actinomycetes</taxon>
        <taxon>Micrococcales</taxon>
        <taxon>Promicromonosporaceae</taxon>
        <taxon>Promicromonospora</taxon>
    </lineage>
</organism>
<dbReference type="PRINTS" id="PR00861">
    <property type="entry name" value="ALYTICPTASE"/>
</dbReference>
<dbReference type="Proteomes" id="UP000655589">
    <property type="component" value="Unassembled WGS sequence"/>
</dbReference>
<keyword evidence="4" id="KW-0378">Hydrolase</keyword>
<reference evidence="13" key="2">
    <citation type="submission" date="2020-09" db="EMBL/GenBank/DDBJ databases">
        <authorList>
            <person name="Sun Q."/>
            <person name="Ohkuma M."/>
        </authorList>
    </citation>
    <scope>NUCLEOTIDE SEQUENCE</scope>
    <source>
        <strain evidence="13">JCM 3051</strain>
    </source>
</reference>
<evidence type="ECO:0000256" key="4">
    <source>
        <dbReference type="ARBA" id="ARBA00022801"/>
    </source>
</evidence>
<comment type="similarity">
    <text evidence="1">Belongs to the peptidase S1 family.</text>
</comment>
<evidence type="ECO:0000256" key="1">
    <source>
        <dbReference type="ARBA" id="ARBA00007664"/>
    </source>
</evidence>
<keyword evidence="7 9" id="KW-1015">Disulfide bond</keyword>
<feature type="signal peptide" evidence="10">
    <location>
        <begin position="1"/>
        <end position="30"/>
    </location>
</feature>
<dbReference type="EMBL" id="BMPT01000018">
    <property type="protein sequence ID" value="GGM37912.1"/>
    <property type="molecule type" value="Genomic_DNA"/>
</dbReference>
<reference evidence="13" key="1">
    <citation type="journal article" date="2014" name="Int. J. Syst. Evol. Microbiol.">
        <title>Complete genome sequence of Corynebacterium casei LMG S-19264T (=DSM 44701T), isolated from a smear-ripened cheese.</title>
        <authorList>
            <consortium name="US DOE Joint Genome Institute (JGI-PGF)"/>
            <person name="Walter F."/>
            <person name="Albersmeier A."/>
            <person name="Kalinowski J."/>
            <person name="Ruckert C."/>
        </authorList>
    </citation>
    <scope>NUCLEOTIDE SEQUENCE</scope>
    <source>
        <strain evidence="13">JCM 3051</strain>
    </source>
</reference>
<keyword evidence="14" id="KW-1185">Reference proteome</keyword>
<keyword evidence="3 10" id="KW-0732">Signal</keyword>
<feature type="disulfide bond" evidence="9">
    <location>
        <begin position="230"/>
        <end position="257"/>
    </location>
</feature>
<evidence type="ECO:0000259" key="12">
    <source>
        <dbReference type="Pfam" id="PF02983"/>
    </source>
</evidence>
<feature type="domain" description="Peptidase S1A alpha-lytic prodomain" evidence="12">
    <location>
        <begin position="36"/>
        <end position="87"/>
    </location>
</feature>
<feature type="active site" description="Charge relay system" evidence="8">
    <location>
        <position position="164"/>
    </location>
</feature>
<evidence type="ECO:0000313" key="14">
    <source>
        <dbReference type="Proteomes" id="UP000655589"/>
    </source>
</evidence>
<dbReference type="SUPFAM" id="SSF50494">
    <property type="entry name" value="Trypsin-like serine proteases"/>
    <property type="match status" value="1"/>
</dbReference>
<evidence type="ECO:0000256" key="10">
    <source>
        <dbReference type="SAM" id="SignalP"/>
    </source>
</evidence>
<proteinExistence type="inferred from homology"/>
<name>A0A8H9GLP4_9MICO</name>
<evidence type="ECO:0000256" key="6">
    <source>
        <dbReference type="ARBA" id="ARBA00023145"/>
    </source>
</evidence>
<dbReference type="InterPro" id="IPR001254">
    <property type="entry name" value="Trypsin_dom"/>
</dbReference>
<evidence type="ECO:0000256" key="7">
    <source>
        <dbReference type="ARBA" id="ARBA00023157"/>
    </source>
</evidence>
<protein>
    <submittedName>
        <fullName evidence="13">Serine protease</fullName>
    </submittedName>
</protein>
<feature type="chain" id="PRO_5034899099" evidence="10">
    <location>
        <begin position="31"/>
        <end position="280"/>
    </location>
</feature>
<dbReference type="PROSITE" id="PS00135">
    <property type="entry name" value="TRYPSIN_SER"/>
    <property type="match status" value="1"/>
</dbReference>
<evidence type="ECO:0000256" key="8">
    <source>
        <dbReference type="PIRSR" id="PIRSR001134-1"/>
    </source>
</evidence>
<dbReference type="PROSITE" id="PS00134">
    <property type="entry name" value="TRYPSIN_HIS"/>
    <property type="match status" value="1"/>
</dbReference>
<dbReference type="GO" id="GO:0004252">
    <property type="term" value="F:serine-type endopeptidase activity"/>
    <property type="evidence" value="ECO:0007669"/>
    <property type="project" value="InterPro"/>
</dbReference>
<dbReference type="GO" id="GO:0006508">
    <property type="term" value="P:proteolysis"/>
    <property type="evidence" value="ECO:0007669"/>
    <property type="project" value="UniProtKB-KW"/>
</dbReference>
<dbReference type="AlphaFoldDB" id="A0A8H9GLP4"/>
<dbReference type="InterPro" id="IPR004236">
    <property type="entry name" value="Pept_S1_alpha_lytic"/>
</dbReference>
<feature type="active site" description="Charge relay system" evidence="8">
    <location>
        <position position="236"/>
    </location>
</feature>
<dbReference type="Gene3D" id="2.40.10.10">
    <property type="entry name" value="Trypsin-like serine proteases"/>
    <property type="match status" value="2"/>
</dbReference>
<dbReference type="InterPro" id="IPR018114">
    <property type="entry name" value="TRYPSIN_HIS"/>
</dbReference>
<evidence type="ECO:0000256" key="5">
    <source>
        <dbReference type="ARBA" id="ARBA00022825"/>
    </source>
</evidence>
<keyword evidence="5" id="KW-0720">Serine protease</keyword>
<dbReference type="GO" id="GO:0005576">
    <property type="term" value="C:extracellular region"/>
    <property type="evidence" value="ECO:0007669"/>
    <property type="project" value="InterPro"/>
</dbReference>
<keyword evidence="6" id="KW-0865">Zymogen</keyword>
<dbReference type="RefSeq" id="WP_171104115.1">
    <property type="nucleotide sequence ID" value="NZ_BMPT01000018.1"/>
</dbReference>
<keyword evidence="2 13" id="KW-0645">Protease</keyword>
<dbReference type="Pfam" id="PF02983">
    <property type="entry name" value="Pro_Al_protease"/>
    <property type="match status" value="1"/>
</dbReference>
<comment type="caution">
    <text evidence="13">The sequence shown here is derived from an EMBL/GenBank/DDBJ whole genome shotgun (WGS) entry which is preliminary data.</text>
</comment>
<dbReference type="InterPro" id="IPR043504">
    <property type="entry name" value="Peptidase_S1_PA_chymotrypsin"/>
</dbReference>
<feature type="active site" description="Charge relay system" evidence="8">
    <location>
        <position position="134"/>
    </location>
</feature>
<dbReference type="PIRSF" id="PIRSF001134">
    <property type="entry name" value="Streptogrisin"/>
    <property type="match status" value="1"/>
</dbReference>
<evidence type="ECO:0000256" key="3">
    <source>
        <dbReference type="ARBA" id="ARBA00022729"/>
    </source>
</evidence>
<evidence type="ECO:0000313" key="13">
    <source>
        <dbReference type="EMBL" id="GGM37912.1"/>
    </source>
</evidence>
<dbReference type="InterPro" id="IPR001316">
    <property type="entry name" value="Pept_S1A_streptogrisin"/>
</dbReference>
<evidence type="ECO:0000256" key="9">
    <source>
        <dbReference type="PIRSR" id="PIRSR001134-2"/>
    </source>
</evidence>
<dbReference type="InterPro" id="IPR033116">
    <property type="entry name" value="TRYPSIN_SER"/>
</dbReference>
<dbReference type="InterPro" id="IPR009003">
    <property type="entry name" value="Peptidase_S1_PA"/>
</dbReference>
<evidence type="ECO:0000259" key="11">
    <source>
        <dbReference type="Pfam" id="PF00089"/>
    </source>
</evidence>
<feature type="disulfide bond" evidence="9">
    <location>
        <begin position="115"/>
        <end position="135"/>
    </location>
</feature>
<dbReference type="CDD" id="cd21112">
    <property type="entry name" value="alphaLP-like"/>
    <property type="match status" value="1"/>
</dbReference>
<dbReference type="Pfam" id="PF00089">
    <property type="entry name" value="Trypsin"/>
    <property type="match status" value="1"/>
</dbReference>